<dbReference type="EMBL" id="JAODWD010000003">
    <property type="protein sequence ID" value="MCT7659930.1"/>
    <property type="molecule type" value="Genomic_DNA"/>
</dbReference>
<name>A0ABT2MCD5_9MYCO</name>
<accession>A0ABT2MCD5</accession>
<protein>
    <submittedName>
        <fullName evidence="1">Uncharacterized protein</fullName>
    </submittedName>
</protein>
<reference evidence="2" key="1">
    <citation type="submission" date="2023-07" db="EMBL/GenBank/DDBJ databases">
        <authorList>
            <person name="Deng Y."/>
            <person name="Zhang Y.-Q."/>
        </authorList>
    </citation>
    <scope>NUCLEOTIDE SEQUENCE [LARGE SCALE GENOMIC DNA]</scope>
    <source>
        <strain evidence="2">CPCC 205710</strain>
    </source>
</reference>
<keyword evidence="2" id="KW-1185">Reference proteome</keyword>
<organism evidence="1 2">
    <name type="scientific">Mycobacterium deserti</name>
    <dbReference type="NCBI Taxonomy" id="2978347"/>
    <lineage>
        <taxon>Bacteria</taxon>
        <taxon>Bacillati</taxon>
        <taxon>Actinomycetota</taxon>
        <taxon>Actinomycetes</taxon>
        <taxon>Mycobacteriales</taxon>
        <taxon>Mycobacteriaceae</taxon>
        <taxon>Mycobacterium</taxon>
    </lineage>
</organism>
<sequence length="104" mass="11489">MSEDWAPKTCTLPTVDRPLRIAEFDRLFAFVLRAQRSGPTQLGLVLPRHVEAAARDLARRESECCSFFAFEFGSDGGDVLMCVTVPPAHIGVLDAIEARCGRPR</sequence>
<comment type="caution">
    <text evidence="1">The sequence shown here is derived from an EMBL/GenBank/DDBJ whole genome shotgun (WGS) entry which is preliminary data.</text>
</comment>
<evidence type="ECO:0000313" key="2">
    <source>
        <dbReference type="Proteomes" id="UP001206639"/>
    </source>
</evidence>
<dbReference type="RefSeq" id="WP_260993940.1">
    <property type="nucleotide sequence ID" value="NZ_JAODWD010000003.1"/>
</dbReference>
<proteinExistence type="predicted"/>
<evidence type="ECO:0000313" key="1">
    <source>
        <dbReference type="EMBL" id="MCT7659930.1"/>
    </source>
</evidence>
<dbReference type="Proteomes" id="UP001206639">
    <property type="component" value="Unassembled WGS sequence"/>
</dbReference>
<gene>
    <name evidence="1" type="ORF">N4S67_16040</name>
</gene>